<protein>
    <submittedName>
        <fullName evidence="1">IS66 family element, Orf2 domain protein</fullName>
    </submittedName>
</protein>
<dbReference type="Pfam" id="PF05717">
    <property type="entry name" value="TnpB_IS66"/>
    <property type="match status" value="1"/>
</dbReference>
<dbReference type="Proteomes" id="UP000001338">
    <property type="component" value="Unassembled WGS sequence"/>
</dbReference>
<gene>
    <name evidence="1" type="ORF">LEP1GSC036_0502</name>
</gene>
<name>A0A828Z464_9LEPT</name>
<dbReference type="EMBL" id="AFLV02000023">
    <property type="protein sequence ID" value="EKR65184.1"/>
    <property type="molecule type" value="Genomic_DNA"/>
</dbReference>
<dbReference type="RefSeq" id="WP_002614482.1">
    <property type="nucleotide sequence ID" value="NZ_AFLV02000023.1"/>
</dbReference>
<dbReference type="AlphaFoldDB" id="A0A828Z464"/>
<organism evidence="1 2">
    <name type="scientific">Leptospira weilii str. 2006001853</name>
    <dbReference type="NCBI Taxonomy" id="1001589"/>
    <lineage>
        <taxon>Bacteria</taxon>
        <taxon>Pseudomonadati</taxon>
        <taxon>Spirochaetota</taxon>
        <taxon>Spirochaetia</taxon>
        <taxon>Leptospirales</taxon>
        <taxon>Leptospiraceae</taxon>
        <taxon>Leptospira</taxon>
    </lineage>
</organism>
<comment type="caution">
    <text evidence="1">The sequence shown here is derived from an EMBL/GenBank/DDBJ whole genome shotgun (WGS) entry which is preliminary data.</text>
</comment>
<sequence length="37" mass="4277">MYLRPGVTGLRKSINTLAMIVEGKMKKDPYEESIFLF</sequence>
<accession>A0A828Z464</accession>
<evidence type="ECO:0000313" key="2">
    <source>
        <dbReference type="Proteomes" id="UP000001338"/>
    </source>
</evidence>
<proteinExistence type="predicted"/>
<dbReference type="GeneID" id="61111510"/>
<reference evidence="1 2" key="1">
    <citation type="submission" date="2012-10" db="EMBL/GenBank/DDBJ databases">
        <authorList>
            <person name="Harkins D.M."/>
            <person name="Durkin A.S."/>
            <person name="Brinkac L.M."/>
            <person name="Haft D.H."/>
            <person name="Selengut J.D."/>
            <person name="Sanka R."/>
            <person name="DePew J."/>
            <person name="Purushe J."/>
            <person name="Whelen A.C."/>
            <person name="Vinetz J.M."/>
            <person name="Sutton G.G."/>
            <person name="Nierman W.C."/>
            <person name="Fouts D.E."/>
        </authorList>
    </citation>
    <scope>NUCLEOTIDE SEQUENCE [LARGE SCALE GENOMIC DNA]</scope>
    <source>
        <strain evidence="1 2">2006001853</strain>
    </source>
</reference>
<dbReference type="InterPro" id="IPR008878">
    <property type="entry name" value="Transposase_IS66_Orf2"/>
</dbReference>
<evidence type="ECO:0000313" key="1">
    <source>
        <dbReference type="EMBL" id="EKR65184.1"/>
    </source>
</evidence>